<gene>
    <name evidence="3" type="ORF">ATE48_12710</name>
</gene>
<dbReference type="SUPFAM" id="SSF56801">
    <property type="entry name" value="Acetyl-CoA synthetase-like"/>
    <property type="match status" value="1"/>
</dbReference>
<dbReference type="STRING" id="1759059.ATE48_12710"/>
<dbReference type="Gene3D" id="3.30.300.30">
    <property type="match status" value="1"/>
</dbReference>
<evidence type="ECO:0008006" key="5">
    <source>
        <dbReference type="Google" id="ProtNLM"/>
    </source>
</evidence>
<dbReference type="InterPro" id="IPR050237">
    <property type="entry name" value="ATP-dep_AMP-bd_enzyme"/>
</dbReference>
<dbReference type="Gene3D" id="3.40.50.12780">
    <property type="entry name" value="N-terminal domain of ligase-like"/>
    <property type="match status" value="1"/>
</dbReference>
<evidence type="ECO:0000313" key="3">
    <source>
        <dbReference type="EMBL" id="ANP46715.1"/>
    </source>
</evidence>
<dbReference type="InterPro" id="IPR042099">
    <property type="entry name" value="ANL_N_sf"/>
</dbReference>
<dbReference type="PANTHER" id="PTHR43767:SF7">
    <property type="entry name" value="MEDIUM_LONG-CHAIN-FATTY-ACID--COA LIGASE FADD8"/>
    <property type="match status" value="1"/>
</dbReference>
<dbReference type="Proteomes" id="UP000092498">
    <property type="component" value="Chromosome"/>
</dbReference>
<dbReference type="PANTHER" id="PTHR43767">
    <property type="entry name" value="LONG-CHAIN-FATTY-ACID--COA LIGASE"/>
    <property type="match status" value="1"/>
</dbReference>
<dbReference type="Pfam" id="PF00501">
    <property type="entry name" value="AMP-binding"/>
    <property type="match status" value="1"/>
</dbReference>
<sequence length="517" mass="54651">MVEERLHRGGTLGSLVLRACRRFRDASAVVGPDLRLTYAQVSHRISGMMQAFDEAGLVRGDGVALLSSNSADVVVATCAVMAAGLRLTALSPLGSEDDHLFCVEDAEISAIIVDPRFNARAQALRSRASKLRVVFALGGALDAIDLSAKASAGRKMADDRAQSNDIAMIAYTGGTTGRPKGVVHTHASALAALHMAASEWEWPTNGKVLAVTPVSHAAGILAYPTFLRGGEFHVLGGFTARSFYDYVASAHIGATFMAPTMIYRLLDDPPQAGDDLSTLETIFYGAAPMDADRMVEAIECFGSIFMQLYGQTEAPTCITYMRRFEHDVTRLDVLASAGFPQAGLDLALLDAEGTPVPAGGSGEVCVRGAFVMRGYWNRPAETADALRGGWLHTGDVGRFDEEGRLHIVDRLKDLIITGGFNIYPREVEDVLSGIDGVQACAVVGVPDAKWGEAVAAAIVAAPGANLSAESLISLVKGAKGPIHAPKQIVFVDSLPLTPIGKIDKKALRLLLGADHGG</sequence>
<dbReference type="EMBL" id="CP013244">
    <property type="protein sequence ID" value="ANP46715.1"/>
    <property type="molecule type" value="Genomic_DNA"/>
</dbReference>
<name>A0A1B1AJI9_9PROT</name>
<dbReference type="InParanoid" id="A0A1B1AJI9"/>
<protein>
    <recommendedName>
        <fullName evidence="5">Acyl-CoA synthetase</fullName>
    </recommendedName>
</protein>
<dbReference type="InterPro" id="IPR000873">
    <property type="entry name" value="AMP-dep_synth/lig_dom"/>
</dbReference>
<dbReference type="InterPro" id="IPR025110">
    <property type="entry name" value="AMP-bd_C"/>
</dbReference>
<evidence type="ECO:0000259" key="2">
    <source>
        <dbReference type="Pfam" id="PF13193"/>
    </source>
</evidence>
<organism evidence="3 4">
    <name type="scientific">Candidatus Viadribacter manganicus</name>
    <dbReference type="NCBI Taxonomy" id="1759059"/>
    <lineage>
        <taxon>Bacteria</taxon>
        <taxon>Pseudomonadati</taxon>
        <taxon>Pseudomonadota</taxon>
        <taxon>Alphaproteobacteria</taxon>
        <taxon>Hyphomonadales</taxon>
        <taxon>Hyphomonadaceae</taxon>
        <taxon>Candidatus Viadribacter</taxon>
    </lineage>
</organism>
<keyword evidence="4" id="KW-1185">Reference proteome</keyword>
<feature type="domain" description="AMP-binding enzyme C-terminal" evidence="2">
    <location>
        <begin position="426"/>
        <end position="501"/>
    </location>
</feature>
<dbReference type="GO" id="GO:0016877">
    <property type="term" value="F:ligase activity, forming carbon-sulfur bonds"/>
    <property type="evidence" value="ECO:0007669"/>
    <property type="project" value="UniProtKB-ARBA"/>
</dbReference>
<evidence type="ECO:0000313" key="4">
    <source>
        <dbReference type="Proteomes" id="UP000092498"/>
    </source>
</evidence>
<dbReference type="OrthoDB" id="9803968at2"/>
<proteinExistence type="predicted"/>
<dbReference type="KEGG" id="cbot:ATE48_12710"/>
<reference evidence="3 4" key="1">
    <citation type="submission" date="2015-11" db="EMBL/GenBank/DDBJ databases">
        <title>Whole-Genome Sequence of Candidatus Oderbacter manganicum from the National Park Lower Oder Valley, Germany.</title>
        <authorList>
            <person name="Braun B."/>
            <person name="Liere K."/>
            <person name="Szewzyk U."/>
        </authorList>
    </citation>
    <scope>NUCLEOTIDE SEQUENCE [LARGE SCALE GENOMIC DNA]</scope>
    <source>
        <strain evidence="3 4">OTSz_A_272</strain>
    </source>
</reference>
<dbReference type="InterPro" id="IPR045851">
    <property type="entry name" value="AMP-bd_C_sf"/>
</dbReference>
<feature type="domain" description="AMP-dependent synthetase/ligase" evidence="1">
    <location>
        <begin position="18"/>
        <end position="376"/>
    </location>
</feature>
<dbReference type="InterPro" id="IPR020845">
    <property type="entry name" value="AMP-binding_CS"/>
</dbReference>
<dbReference type="AlphaFoldDB" id="A0A1B1AJI9"/>
<dbReference type="PROSITE" id="PS00455">
    <property type="entry name" value="AMP_BINDING"/>
    <property type="match status" value="1"/>
</dbReference>
<dbReference type="Pfam" id="PF13193">
    <property type="entry name" value="AMP-binding_C"/>
    <property type="match status" value="1"/>
</dbReference>
<dbReference type="RefSeq" id="WP_066772084.1">
    <property type="nucleotide sequence ID" value="NZ_CP013244.1"/>
</dbReference>
<accession>A0A1B1AJI9</accession>
<evidence type="ECO:0000259" key="1">
    <source>
        <dbReference type="Pfam" id="PF00501"/>
    </source>
</evidence>